<dbReference type="PANTHER" id="PTHR40036:SF1">
    <property type="entry name" value="MACROCIN O-METHYLTRANSFERASE"/>
    <property type="match status" value="1"/>
</dbReference>
<organism evidence="1 2">
    <name type="scientific">Candidatus Wildermuthbacteria bacterium RIFCSPLOWO2_02_FULL_47_9c</name>
    <dbReference type="NCBI Taxonomy" id="1802466"/>
    <lineage>
        <taxon>Bacteria</taxon>
        <taxon>Candidatus Wildermuthiibacteriota</taxon>
    </lineage>
</organism>
<gene>
    <name evidence="1" type="ORF">A3J30_03045</name>
</gene>
<dbReference type="EMBL" id="MHUL01000019">
    <property type="protein sequence ID" value="OHA76961.1"/>
    <property type="molecule type" value="Genomic_DNA"/>
</dbReference>
<evidence type="ECO:0000313" key="2">
    <source>
        <dbReference type="Proteomes" id="UP000178222"/>
    </source>
</evidence>
<dbReference type="InterPro" id="IPR029063">
    <property type="entry name" value="SAM-dependent_MTases_sf"/>
</dbReference>
<proteinExistence type="predicted"/>
<dbReference type="GO" id="GO:0032259">
    <property type="term" value="P:methylation"/>
    <property type="evidence" value="ECO:0007669"/>
    <property type="project" value="UniProtKB-KW"/>
</dbReference>
<dbReference type="GO" id="GO:0008168">
    <property type="term" value="F:methyltransferase activity"/>
    <property type="evidence" value="ECO:0007669"/>
    <property type="project" value="UniProtKB-KW"/>
</dbReference>
<dbReference type="Pfam" id="PF05711">
    <property type="entry name" value="TylF"/>
    <property type="match status" value="1"/>
</dbReference>
<protein>
    <submittedName>
        <fullName evidence="1">dTDP-6-deoxy-L-hexose 3-O-methyltransferase</fullName>
    </submittedName>
</protein>
<dbReference type="PANTHER" id="PTHR40036">
    <property type="entry name" value="MACROCIN O-METHYLTRANSFERASE"/>
    <property type="match status" value="1"/>
</dbReference>
<evidence type="ECO:0000313" key="1">
    <source>
        <dbReference type="EMBL" id="OHA76961.1"/>
    </source>
</evidence>
<reference evidence="1 2" key="1">
    <citation type="journal article" date="2016" name="Nat. Commun.">
        <title>Thousands of microbial genomes shed light on interconnected biogeochemical processes in an aquifer system.</title>
        <authorList>
            <person name="Anantharaman K."/>
            <person name="Brown C.T."/>
            <person name="Hug L.A."/>
            <person name="Sharon I."/>
            <person name="Castelle C.J."/>
            <person name="Probst A.J."/>
            <person name="Thomas B.C."/>
            <person name="Singh A."/>
            <person name="Wilkins M.J."/>
            <person name="Karaoz U."/>
            <person name="Brodie E.L."/>
            <person name="Williams K.H."/>
            <person name="Hubbard S.S."/>
            <person name="Banfield J.F."/>
        </authorList>
    </citation>
    <scope>NUCLEOTIDE SEQUENCE [LARGE SCALE GENOMIC DNA]</scope>
</reference>
<comment type="caution">
    <text evidence="1">The sequence shown here is derived from an EMBL/GenBank/DDBJ whole genome shotgun (WGS) entry which is preliminary data.</text>
</comment>
<sequence>MIPLPDFSKAFDYENGFYLSCDTSRMAKMAAHYELYKMSLSIPGDIAECGVFKGVALVRFAMLQKLFGEMPKKVVGFDTFGVFPETNFEGDKAPRKKFIDDAGQESITVEQLQAVLRHKALEQDVELVPGDITETVPAYAASHPDMKFSLINLDVDIYEPSVTVLQYLYPKLEKGGVLILDDYGRFPGETKAVDDYFQGQGVEIHKFPFCKTPQYIIKA</sequence>
<dbReference type="InterPro" id="IPR008884">
    <property type="entry name" value="TylF_MeTrfase"/>
</dbReference>
<dbReference type="Gene3D" id="3.40.50.150">
    <property type="entry name" value="Vaccinia Virus protein VP39"/>
    <property type="match status" value="1"/>
</dbReference>
<keyword evidence="1" id="KW-0489">Methyltransferase</keyword>
<name>A0A1G2RY36_9BACT</name>
<keyword evidence="1" id="KW-0808">Transferase</keyword>
<dbReference type="Proteomes" id="UP000178222">
    <property type="component" value="Unassembled WGS sequence"/>
</dbReference>
<dbReference type="AlphaFoldDB" id="A0A1G2RY36"/>
<accession>A0A1G2RY36</accession>
<dbReference type="SUPFAM" id="SSF53335">
    <property type="entry name" value="S-adenosyl-L-methionine-dependent methyltransferases"/>
    <property type="match status" value="1"/>
</dbReference>